<accession>A0ABV7MDR6</accession>
<evidence type="ECO:0000256" key="1">
    <source>
        <dbReference type="SAM" id="Phobius"/>
    </source>
</evidence>
<dbReference type="Proteomes" id="UP001595607">
    <property type="component" value="Unassembled WGS sequence"/>
</dbReference>
<feature type="transmembrane region" description="Helical" evidence="1">
    <location>
        <begin position="297"/>
        <end position="316"/>
    </location>
</feature>
<feature type="transmembrane region" description="Helical" evidence="1">
    <location>
        <begin position="249"/>
        <end position="268"/>
    </location>
</feature>
<sequence>MSGTIPSGGPVTGADRIAFLDVLRGFAVMAIFIVNIKAMAMPFAYYSNPTLWASELDQHIALLQKFLVEDKWRTTFTALYGAGLLMISERLIARDDKRRILLKRNLWLIVFGAFHLILIWVGDILFIYGVTGLLAMFFVRMRLWLLVVLGFVMLVLGTAWMGIFAAGPAFDDDLYNKLAPMFWEPTPETLKAEIDAMQGSIADQIAFRAKEAVGFIGFYFLFGGMWLVSLALMVLGMAGFKGGLYRGRWPLRLTLPLAVVALSAAWALDWVQIGALRASGYDFRVFSLNTWMAMSDGYIGAFGYACLISALVSLGLKFGAVAAVGRMAFTNYIACSLIGTTIAGGHAGGLYGEVSLAFLMVVAIAAFIAMLVWSPLWLRAFHFGPLEWLWRSLVYGKAQPFVRRGAAL</sequence>
<dbReference type="InterPro" id="IPR052529">
    <property type="entry name" value="Bact_Transport_Assoc"/>
</dbReference>
<keyword evidence="1" id="KW-0472">Membrane</keyword>
<dbReference type="RefSeq" id="WP_189576320.1">
    <property type="nucleotide sequence ID" value="NZ_BMXU01000002.1"/>
</dbReference>
<keyword evidence="4" id="KW-1185">Reference proteome</keyword>
<dbReference type="Pfam" id="PF04235">
    <property type="entry name" value="DUF418"/>
    <property type="match status" value="1"/>
</dbReference>
<feature type="transmembrane region" description="Helical" evidence="1">
    <location>
        <begin position="26"/>
        <end position="46"/>
    </location>
</feature>
<feature type="transmembrane region" description="Helical" evidence="1">
    <location>
        <begin position="328"/>
        <end position="348"/>
    </location>
</feature>
<keyword evidence="1" id="KW-1133">Transmembrane helix</keyword>
<protein>
    <submittedName>
        <fullName evidence="3">DUF418 domain-containing protein</fullName>
    </submittedName>
</protein>
<feature type="transmembrane region" description="Helical" evidence="1">
    <location>
        <begin position="216"/>
        <end position="237"/>
    </location>
</feature>
<evidence type="ECO:0000313" key="3">
    <source>
        <dbReference type="EMBL" id="MFC3303609.1"/>
    </source>
</evidence>
<evidence type="ECO:0000313" key="4">
    <source>
        <dbReference type="Proteomes" id="UP001595607"/>
    </source>
</evidence>
<reference evidence="4" key="1">
    <citation type="journal article" date="2019" name="Int. J. Syst. Evol. Microbiol.">
        <title>The Global Catalogue of Microorganisms (GCM) 10K type strain sequencing project: providing services to taxonomists for standard genome sequencing and annotation.</title>
        <authorList>
            <consortium name="The Broad Institute Genomics Platform"/>
            <consortium name="The Broad Institute Genome Sequencing Center for Infectious Disease"/>
            <person name="Wu L."/>
            <person name="Ma J."/>
        </authorList>
    </citation>
    <scope>NUCLEOTIDE SEQUENCE [LARGE SCALE GENOMIC DNA]</scope>
    <source>
        <strain evidence="4">KCTC 22245</strain>
    </source>
</reference>
<keyword evidence="1" id="KW-0812">Transmembrane</keyword>
<proteinExistence type="predicted"/>
<dbReference type="EMBL" id="JBHRVA010000003">
    <property type="protein sequence ID" value="MFC3303609.1"/>
    <property type="molecule type" value="Genomic_DNA"/>
</dbReference>
<feature type="transmembrane region" description="Helical" evidence="1">
    <location>
        <begin position="106"/>
        <end position="131"/>
    </location>
</feature>
<dbReference type="PANTHER" id="PTHR30590:SF2">
    <property type="entry name" value="INNER MEMBRANE PROTEIN"/>
    <property type="match status" value="1"/>
</dbReference>
<name>A0ABV7MDR6_9PROT</name>
<dbReference type="PANTHER" id="PTHR30590">
    <property type="entry name" value="INNER MEMBRANE PROTEIN"/>
    <property type="match status" value="1"/>
</dbReference>
<feature type="transmembrane region" description="Helical" evidence="1">
    <location>
        <begin position="354"/>
        <end position="373"/>
    </location>
</feature>
<gene>
    <name evidence="3" type="ORF">ACFONP_12800</name>
</gene>
<evidence type="ECO:0000259" key="2">
    <source>
        <dbReference type="Pfam" id="PF04235"/>
    </source>
</evidence>
<feature type="domain" description="DUF418" evidence="2">
    <location>
        <begin position="249"/>
        <end position="397"/>
    </location>
</feature>
<comment type="caution">
    <text evidence="3">The sequence shown here is derived from an EMBL/GenBank/DDBJ whole genome shotgun (WGS) entry which is preliminary data.</text>
</comment>
<organism evidence="3 4">
    <name type="scientific">Parvularcula lutaonensis</name>
    <dbReference type="NCBI Taxonomy" id="491923"/>
    <lineage>
        <taxon>Bacteria</taxon>
        <taxon>Pseudomonadati</taxon>
        <taxon>Pseudomonadota</taxon>
        <taxon>Alphaproteobacteria</taxon>
        <taxon>Parvularculales</taxon>
        <taxon>Parvularculaceae</taxon>
        <taxon>Parvularcula</taxon>
    </lineage>
</organism>
<feature type="transmembrane region" description="Helical" evidence="1">
    <location>
        <begin position="143"/>
        <end position="166"/>
    </location>
</feature>
<dbReference type="InterPro" id="IPR007349">
    <property type="entry name" value="DUF418"/>
</dbReference>